<dbReference type="FunFam" id="3.40.50.720:FF:000213">
    <property type="entry name" value="Putative 2-hydroxyacid dehydrogenase"/>
    <property type="match status" value="1"/>
</dbReference>
<dbReference type="GO" id="GO:0051287">
    <property type="term" value="F:NAD binding"/>
    <property type="evidence" value="ECO:0007669"/>
    <property type="project" value="InterPro"/>
</dbReference>
<dbReference type="OrthoDB" id="9805416at2"/>
<comment type="similarity">
    <text evidence="4">Belongs to the D-isomer specific 2-hydroxyacid dehydrogenase family.</text>
</comment>
<dbReference type="RefSeq" id="WP_088605772.1">
    <property type="nucleotide sequence ID" value="NZ_NJIH01000016.1"/>
</dbReference>
<evidence type="ECO:0000256" key="3">
    <source>
        <dbReference type="ARBA" id="ARBA00023027"/>
    </source>
</evidence>
<dbReference type="GO" id="GO:0016618">
    <property type="term" value="F:hydroxypyruvate reductase [NAD(P)H] activity"/>
    <property type="evidence" value="ECO:0007669"/>
    <property type="project" value="TreeGrafter"/>
</dbReference>
<dbReference type="GO" id="GO:0005829">
    <property type="term" value="C:cytosol"/>
    <property type="evidence" value="ECO:0007669"/>
    <property type="project" value="TreeGrafter"/>
</dbReference>
<protein>
    <submittedName>
        <fullName evidence="7">Hydroxyacid dehydrogenase</fullName>
    </submittedName>
</protein>
<dbReference type="InterPro" id="IPR006140">
    <property type="entry name" value="D-isomer_DH_NAD-bd"/>
</dbReference>
<organism evidence="7 8">
    <name type="scientific">Candidimonas nitroreducens</name>
    <dbReference type="NCBI Taxonomy" id="683354"/>
    <lineage>
        <taxon>Bacteria</taxon>
        <taxon>Pseudomonadati</taxon>
        <taxon>Pseudomonadota</taxon>
        <taxon>Betaproteobacteria</taxon>
        <taxon>Burkholderiales</taxon>
        <taxon>Alcaligenaceae</taxon>
        <taxon>Candidimonas</taxon>
    </lineage>
</organism>
<feature type="domain" description="D-isomer specific 2-hydroxyacid dehydrogenase catalytic" evidence="5">
    <location>
        <begin position="13"/>
        <end position="312"/>
    </location>
</feature>
<keyword evidence="1" id="KW-0521">NADP</keyword>
<evidence type="ECO:0000256" key="4">
    <source>
        <dbReference type="RuleBase" id="RU003719"/>
    </source>
</evidence>
<accession>A0A225LYH6</accession>
<dbReference type="InterPro" id="IPR036291">
    <property type="entry name" value="NAD(P)-bd_dom_sf"/>
</dbReference>
<keyword evidence="3" id="KW-0520">NAD</keyword>
<evidence type="ECO:0000256" key="2">
    <source>
        <dbReference type="ARBA" id="ARBA00023002"/>
    </source>
</evidence>
<dbReference type="SUPFAM" id="SSF52283">
    <property type="entry name" value="Formate/glycerate dehydrogenase catalytic domain-like"/>
    <property type="match status" value="1"/>
</dbReference>
<sequence length="319" mass="33840">MTQKITLLALVALRAQFLEQLRAKYDVIYAPKDADRQAAVAQHGTRVRAVMTMGTVGLTGQEIAAMPNLELICTLGVGYERVDLAAAGARGIMVANGAGTNSSTVADHAFALLLAVVRGIVKLDRAVREGLFRDTLPSYMPTVCGKRLGILGFGMIGRQIARRAAGFDMEVGYYSRSRRDDAGCRYFDTPLDLATWCDYLIAAVPGGVDTRHLVNAQVLQALGPKGVVVNISRGSVVDTDALAEALRTGVIAAAGLDVYESEPQPPQPLIGLSNVVLTPHVAGRSPEAAQAQFDRFLENAEGYFSGRGVVSPVPMSGPA</sequence>
<proteinExistence type="inferred from homology"/>
<dbReference type="PANTHER" id="PTHR10996:SF178">
    <property type="entry name" value="2-HYDROXYACID DEHYDROGENASE YGL185C-RELATED"/>
    <property type="match status" value="1"/>
</dbReference>
<dbReference type="Pfam" id="PF00389">
    <property type="entry name" value="2-Hacid_dh"/>
    <property type="match status" value="1"/>
</dbReference>
<feature type="domain" description="D-isomer specific 2-hydroxyacid dehydrogenase NAD-binding" evidence="6">
    <location>
        <begin position="110"/>
        <end position="282"/>
    </location>
</feature>
<dbReference type="GO" id="GO:0030267">
    <property type="term" value="F:glyoxylate reductase (NADPH) activity"/>
    <property type="evidence" value="ECO:0007669"/>
    <property type="project" value="TreeGrafter"/>
</dbReference>
<evidence type="ECO:0000259" key="5">
    <source>
        <dbReference type="Pfam" id="PF00389"/>
    </source>
</evidence>
<dbReference type="SUPFAM" id="SSF51735">
    <property type="entry name" value="NAD(P)-binding Rossmann-fold domains"/>
    <property type="match status" value="1"/>
</dbReference>
<keyword evidence="8" id="KW-1185">Reference proteome</keyword>
<dbReference type="InterPro" id="IPR006139">
    <property type="entry name" value="D-isomer_2_OHA_DH_cat_dom"/>
</dbReference>
<gene>
    <name evidence="7" type="ORF">CEY11_23010</name>
</gene>
<dbReference type="AlphaFoldDB" id="A0A225LYH6"/>
<keyword evidence="2 4" id="KW-0560">Oxidoreductase</keyword>
<evidence type="ECO:0000313" key="7">
    <source>
        <dbReference type="EMBL" id="OWT54234.1"/>
    </source>
</evidence>
<dbReference type="Proteomes" id="UP000214603">
    <property type="component" value="Unassembled WGS sequence"/>
</dbReference>
<name>A0A225LYH6_9BURK</name>
<evidence type="ECO:0000313" key="8">
    <source>
        <dbReference type="Proteomes" id="UP000214603"/>
    </source>
</evidence>
<dbReference type="InterPro" id="IPR050223">
    <property type="entry name" value="D-isomer_2-hydroxyacid_DH"/>
</dbReference>
<dbReference type="Pfam" id="PF02826">
    <property type="entry name" value="2-Hacid_dh_C"/>
    <property type="match status" value="1"/>
</dbReference>
<dbReference type="Gene3D" id="3.40.50.720">
    <property type="entry name" value="NAD(P)-binding Rossmann-like Domain"/>
    <property type="match status" value="2"/>
</dbReference>
<dbReference type="CDD" id="cd12156">
    <property type="entry name" value="HPPR"/>
    <property type="match status" value="1"/>
</dbReference>
<comment type="caution">
    <text evidence="7">The sequence shown here is derived from an EMBL/GenBank/DDBJ whole genome shotgun (WGS) entry which is preliminary data.</text>
</comment>
<evidence type="ECO:0000259" key="6">
    <source>
        <dbReference type="Pfam" id="PF02826"/>
    </source>
</evidence>
<reference evidence="8" key="1">
    <citation type="submission" date="2017-06" db="EMBL/GenBank/DDBJ databases">
        <title>Herbaspirillum phytohormonus sp. nov., isolated from the root nodule of Robinia pseudoacacia in lead-zinc mine.</title>
        <authorList>
            <person name="Fan M."/>
            <person name="Lin Y."/>
        </authorList>
    </citation>
    <scope>NUCLEOTIDE SEQUENCE [LARGE SCALE GENOMIC DNA]</scope>
    <source>
        <strain evidence="8">SC-089</strain>
    </source>
</reference>
<dbReference type="EMBL" id="NJIH01000016">
    <property type="protein sequence ID" value="OWT54234.1"/>
    <property type="molecule type" value="Genomic_DNA"/>
</dbReference>
<dbReference type="PANTHER" id="PTHR10996">
    <property type="entry name" value="2-HYDROXYACID DEHYDROGENASE-RELATED"/>
    <property type="match status" value="1"/>
</dbReference>
<evidence type="ECO:0000256" key="1">
    <source>
        <dbReference type="ARBA" id="ARBA00022857"/>
    </source>
</evidence>